<dbReference type="InterPro" id="IPR001647">
    <property type="entry name" value="HTH_TetR"/>
</dbReference>
<dbReference type="Gene3D" id="1.10.357.10">
    <property type="entry name" value="Tetracycline Repressor, domain 2"/>
    <property type="match status" value="1"/>
</dbReference>
<protein>
    <submittedName>
        <fullName evidence="4">Transcriptional regulator, TetR family</fullName>
    </submittedName>
</protein>
<dbReference type="Pfam" id="PF14278">
    <property type="entry name" value="TetR_C_8"/>
    <property type="match status" value="1"/>
</dbReference>
<dbReference type="InterPro" id="IPR050624">
    <property type="entry name" value="HTH-type_Tx_Regulator"/>
</dbReference>
<name>A0A060PWK0_STAHA</name>
<dbReference type="InterPro" id="IPR039532">
    <property type="entry name" value="TetR_C_Firmicutes"/>
</dbReference>
<dbReference type="InterPro" id="IPR009057">
    <property type="entry name" value="Homeodomain-like_sf"/>
</dbReference>
<dbReference type="SUPFAM" id="SSF46689">
    <property type="entry name" value="Homeodomain-like"/>
    <property type="match status" value="1"/>
</dbReference>
<evidence type="ECO:0000256" key="1">
    <source>
        <dbReference type="ARBA" id="ARBA00023125"/>
    </source>
</evidence>
<proteinExistence type="predicted"/>
<dbReference type="RefSeq" id="WP_011274422.1">
    <property type="nucleotide sequence ID" value="NZ_CUER01000030.1"/>
</dbReference>
<dbReference type="AlphaFoldDB" id="A0A060PWK0"/>
<evidence type="ECO:0000256" key="2">
    <source>
        <dbReference type="PROSITE-ProRule" id="PRU00335"/>
    </source>
</evidence>
<feature type="domain" description="HTH tetR-type" evidence="3">
    <location>
        <begin position="12"/>
        <end position="72"/>
    </location>
</feature>
<dbReference type="GO" id="GO:0003677">
    <property type="term" value="F:DNA binding"/>
    <property type="evidence" value="ECO:0007669"/>
    <property type="project" value="UniProtKB-UniRule"/>
</dbReference>
<feature type="DNA-binding region" description="H-T-H motif" evidence="2">
    <location>
        <begin position="35"/>
        <end position="54"/>
    </location>
</feature>
<accession>A0A060PWK0</accession>
<sequence>MNEELIMDARIIKTKRNTLNALKRLLKRKKFADISVKDICIEGNVSRGTFYLHYKDKYDLVYKYQIEIMKKIQPILESVNYLSLEEFFAKAIHFWSNDAELLMLLISDNGSTDIQNQVKRLIQQNAKKNILPIINTNNYSEIEKHYLTIFLSNAIIGIIQEWINNGQKESPDELSAILSKIAPKHLFYKE</sequence>
<dbReference type="OMA" id="FIMANDN"/>
<dbReference type="PANTHER" id="PTHR43479">
    <property type="entry name" value="ACREF/ENVCD OPERON REPRESSOR-RELATED"/>
    <property type="match status" value="1"/>
</dbReference>
<keyword evidence="1 2" id="KW-0238">DNA-binding</keyword>
<dbReference type="EMBL" id="AB477967">
    <property type="protein sequence ID" value="BAO96285.1"/>
    <property type="molecule type" value="Genomic_DNA"/>
</dbReference>
<dbReference type="PANTHER" id="PTHR43479:SF7">
    <property type="entry name" value="TETR-FAMILY TRANSCRIPTIONAL REGULATOR"/>
    <property type="match status" value="1"/>
</dbReference>
<dbReference type="PROSITE" id="PS50977">
    <property type="entry name" value="HTH_TETR_2"/>
    <property type="match status" value="1"/>
</dbReference>
<reference evidence="4" key="1">
    <citation type="submission" date="2009-01" db="EMBL/GenBank/DDBJ databases">
        <title>Hot accumulation and evolution of cassette chromosome in Staphylococcus haemolyticus.</title>
        <authorList>
            <person name="Han X."/>
            <person name="Ito T."/>
            <person name="Watanabe S."/>
            <person name="Hoshi S."/>
            <person name="Hiramatsu K."/>
        </authorList>
    </citation>
    <scope>NUCLEOTIDE SEQUENCE</scope>
    <source>
        <strain evidence="4">SH480</strain>
    </source>
</reference>
<organism evidence="4">
    <name type="scientific">Staphylococcus haemolyticus</name>
    <dbReference type="NCBI Taxonomy" id="1283"/>
    <lineage>
        <taxon>Bacteria</taxon>
        <taxon>Bacillati</taxon>
        <taxon>Bacillota</taxon>
        <taxon>Bacilli</taxon>
        <taxon>Bacillales</taxon>
        <taxon>Staphylococcaceae</taxon>
        <taxon>Staphylococcus</taxon>
    </lineage>
</organism>
<evidence type="ECO:0000313" key="4">
    <source>
        <dbReference type="EMBL" id="BAO96285.1"/>
    </source>
</evidence>
<dbReference type="Pfam" id="PF00440">
    <property type="entry name" value="TetR_N"/>
    <property type="match status" value="1"/>
</dbReference>
<evidence type="ECO:0000259" key="3">
    <source>
        <dbReference type="PROSITE" id="PS50977"/>
    </source>
</evidence>